<dbReference type="PANTHER" id="PTHR13381">
    <property type="entry name" value="RNA POLYMERASE II HOLOENZYME COMPONENT SRB7"/>
    <property type="match status" value="1"/>
</dbReference>
<feature type="region of interest" description="Disordered" evidence="7">
    <location>
        <begin position="93"/>
        <end position="116"/>
    </location>
</feature>
<keyword evidence="5 6" id="KW-0539">Nucleus</keyword>
<evidence type="ECO:0000256" key="3">
    <source>
        <dbReference type="ARBA" id="ARBA00023159"/>
    </source>
</evidence>
<evidence type="ECO:0000256" key="4">
    <source>
        <dbReference type="ARBA" id="ARBA00023163"/>
    </source>
</evidence>
<comment type="function">
    <text evidence="6">Component of the Mediator complex, a coactivator involved in the regulated transcription of nearly all RNA polymerase II-dependent genes. Mediator functions as a bridge to convey information from gene-specific regulatory proteins to the basal RNA polymerase II transcription machinery. Mediator is recruited to promoters by direct interactions with regulatory proteins and serves as a scaffold for the assembly of a functional preinitiation complex with RNA polymerase II and the general transcription factors.</text>
</comment>
<dbReference type="InterPro" id="IPR037212">
    <property type="entry name" value="Med7/Med21-like"/>
</dbReference>
<sequence length="152" mass="16146">MAEPAAVSPKDGAHQPVTALQVKATELCHTYFTALGHLQNAAPEAPLDETGPARTARVAGFQGLVDELAAAVVQKHSEIEGLVDELEAMPRSEEDELRRLREAQEDHAAATESLRASVAKTERLAGSVRGSLDSLLTSGEQRDPWIKGAGSL</sequence>
<dbReference type="GO" id="GO:0003712">
    <property type="term" value="F:transcription coregulator activity"/>
    <property type="evidence" value="ECO:0007669"/>
    <property type="project" value="TreeGrafter"/>
</dbReference>
<protein>
    <recommendedName>
        <fullName evidence="6">Mediator of RNA polymerase II transcription subunit 21</fullName>
    </recommendedName>
</protein>
<dbReference type="GO" id="GO:0006357">
    <property type="term" value="P:regulation of transcription by RNA polymerase II"/>
    <property type="evidence" value="ECO:0007669"/>
    <property type="project" value="TreeGrafter"/>
</dbReference>
<comment type="similarity">
    <text evidence="6">Belongs to the Mediator complex subunit 21 family.</text>
</comment>
<dbReference type="PANTHER" id="PTHR13381:SF0">
    <property type="entry name" value="MEDIATOR OF RNA POLYMERASE II TRANSCRIPTION SUBUNIT 21"/>
    <property type="match status" value="1"/>
</dbReference>
<accession>A0A7S0EAG4</accession>
<reference evidence="8" key="1">
    <citation type="submission" date="2021-01" db="EMBL/GenBank/DDBJ databases">
        <authorList>
            <person name="Corre E."/>
            <person name="Pelletier E."/>
            <person name="Niang G."/>
            <person name="Scheremetjew M."/>
            <person name="Finn R."/>
            <person name="Kale V."/>
            <person name="Holt S."/>
            <person name="Cochrane G."/>
            <person name="Meng A."/>
            <person name="Brown T."/>
            <person name="Cohen L."/>
        </authorList>
    </citation>
    <scope>NUCLEOTIDE SEQUENCE</scope>
    <source>
        <strain evidence="8">CCMP1374</strain>
    </source>
</reference>
<organism evidence="8">
    <name type="scientific">Phaeocystis antarctica</name>
    <dbReference type="NCBI Taxonomy" id="33657"/>
    <lineage>
        <taxon>Eukaryota</taxon>
        <taxon>Haptista</taxon>
        <taxon>Haptophyta</taxon>
        <taxon>Prymnesiophyceae</taxon>
        <taxon>Phaeocystales</taxon>
        <taxon>Phaeocystaceae</taxon>
        <taxon>Phaeocystis</taxon>
    </lineage>
</organism>
<proteinExistence type="inferred from homology"/>
<comment type="subcellular location">
    <subcellularLocation>
        <location evidence="1 6">Nucleus</location>
    </subcellularLocation>
</comment>
<dbReference type="GO" id="GO:0016592">
    <property type="term" value="C:mediator complex"/>
    <property type="evidence" value="ECO:0007669"/>
    <property type="project" value="UniProtKB-UniRule"/>
</dbReference>
<keyword evidence="4 6" id="KW-0804">Transcription</keyword>
<evidence type="ECO:0000256" key="6">
    <source>
        <dbReference type="RuleBase" id="RU366036"/>
    </source>
</evidence>
<dbReference type="SUPFAM" id="SSF140718">
    <property type="entry name" value="Mediator hinge subcomplex-like"/>
    <property type="match status" value="1"/>
</dbReference>
<keyword evidence="3 6" id="KW-0010">Activator</keyword>
<feature type="compositionally biased region" description="Basic and acidic residues" evidence="7">
    <location>
        <begin position="93"/>
        <end position="109"/>
    </location>
</feature>
<evidence type="ECO:0000256" key="2">
    <source>
        <dbReference type="ARBA" id="ARBA00023015"/>
    </source>
</evidence>
<evidence type="ECO:0000256" key="1">
    <source>
        <dbReference type="ARBA" id="ARBA00004123"/>
    </source>
</evidence>
<dbReference type="Gene3D" id="6.10.280.10">
    <property type="entry name" value="Mediator complex, subunit Med21"/>
    <property type="match status" value="1"/>
</dbReference>
<evidence type="ECO:0000256" key="7">
    <source>
        <dbReference type="SAM" id="MobiDB-lite"/>
    </source>
</evidence>
<keyword evidence="2 6" id="KW-0805">Transcription regulation</keyword>
<dbReference type="EMBL" id="HBEP01010940">
    <property type="protein sequence ID" value="CAD8479496.1"/>
    <property type="molecule type" value="Transcribed_RNA"/>
</dbReference>
<dbReference type="AlphaFoldDB" id="A0A7S0EAG4"/>
<gene>
    <name evidence="8" type="ORF">PANT1444_LOCUS6159</name>
</gene>
<evidence type="ECO:0000313" key="8">
    <source>
        <dbReference type="EMBL" id="CAD8479496.1"/>
    </source>
</evidence>
<name>A0A7S0EAG4_9EUKA</name>
<dbReference type="InterPro" id="IPR021384">
    <property type="entry name" value="Mediator_Med21"/>
</dbReference>
<evidence type="ECO:0000256" key="5">
    <source>
        <dbReference type="ARBA" id="ARBA00023242"/>
    </source>
</evidence>
<dbReference type="Pfam" id="PF11221">
    <property type="entry name" value="Med21"/>
    <property type="match status" value="1"/>
</dbReference>
<comment type="subunit">
    <text evidence="6">Component of the Mediator complex.</text>
</comment>